<feature type="compositionally biased region" description="Polar residues" evidence="3">
    <location>
        <begin position="866"/>
        <end position="880"/>
    </location>
</feature>
<dbReference type="PANTHER" id="PTHR21551">
    <property type="entry name" value="TOPOISOMERASE II-ASSOCIATED PROTEIN PAT1"/>
    <property type="match status" value="1"/>
</dbReference>
<evidence type="ECO:0000313" key="5">
    <source>
        <dbReference type="Proteomes" id="UP000267029"/>
    </source>
</evidence>
<protein>
    <submittedName>
        <fullName evidence="4">Uncharacterized protein</fullName>
    </submittedName>
</protein>
<dbReference type="PANTHER" id="PTHR21551:SF0">
    <property type="entry name" value="PROTEIN ASSOCIATED WITH TOPO II RELATED-1, ISOFORM A"/>
    <property type="match status" value="1"/>
</dbReference>
<feature type="region of interest" description="Disordered" evidence="3">
    <location>
        <begin position="851"/>
        <end position="880"/>
    </location>
</feature>
<comment type="subcellular location">
    <subcellularLocation>
        <location evidence="1">Cytoplasm</location>
        <location evidence="1">P-body</location>
    </subcellularLocation>
</comment>
<dbReference type="GO" id="GO:0000932">
    <property type="term" value="C:P-body"/>
    <property type="evidence" value="ECO:0007669"/>
    <property type="project" value="UniProtKB-SubCell"/>
</dbReference>
<dbReference type="GO" id="GO:0000290">
    <property type="term" value="P:deadenylation-dependent decapping of nuclear-transcribed mRNA"/>
    <property type="evidence" value="ECO:0007669"/>
    <property type="project" value="InterPro"/>
</dbReference>
<evidence type="ECO:0000313" key="4">
    <source>
        <dbReference type="EMBL" id="VDD82704.1"/>
    </source>
</evidence>
<proteinExistence type="predicted"/>
<dbReference type="GO" id="GO:0033962">
    <property type="term" value="P:P-body assembly"/>
    <property type="evidence" value="ECO:0007669"/>
    <property type="project" value="TreeGrafter"/>
</dbReference>
<keyword evidence="2" id="KW-0963">Cytoplasm</keyword>
<evidence type="ECO:0000256" key="3">
    <source>
        <dbReference type="SAM" id="MobiDB-lite"/>
    </source>
</evidence>
<feature type="region of interest" description="Disordered" evidence="3">
    <location>
        <begin position="179"/>
        <end position="218"/>
    </location>
</feature>
<evidence type="ECO:0000256" key="2">
    <source>
        <dbReference type="ARBA" id="ARBA00022490"/>
    </source>
</evidence>
<name>A0A0R3ULX5_MESCO</name>
<keyword evidence="5" id="KW-1185">Reference proteome</keyword>
<gene>
    <name evidence="4" type="ORF">MCOS_LOCUS8707</name>
</gene>
<accession>A0A0R3ULX5</accession>
<feature type="compositionally biased region" description="Polar residues" evidence="3">
    <location>
        <begin position="179"/>
        <end position="192"/>
    </location>
</feature>
<sequence length="880" mass="97616">MESVRFHLIDLFFKELDEFNDETFGGAEIGDWELEHEKFVSEFSEDELPPSPCEIPKFWESADLSDFWSAGDLDVSQSFDSVLNLEDTVNKLICDDELEDPAILDISKHPPRTGVQTPVSAVPGVNLNGPNIWAPKSPACVSLKSQSQECSQDQPDPLQNLLSTLKLGQNISTQSNLRVTSHQNESSTSNPTIGDALFPTLPKPSQLEPNLTAHDIRNLPPPPSQTQPPWCFLGTPVTSFCDASPELHKLLSSRFGLVRPQQILPGPSPLAAALRGAPPMPPRVGPLSRPTTPQLICPRLTAPPLIPPHSLLLRPFVPLPHPPKSPFTFAHHQIPHLAPLDTIRIQDVLTARFEADQPDPSDVDPRKGSWMSPHEQLVVLNYQVRSLSVGNPYVEDYYFAVKWLRMVAKMRERKLAEGVPAASLPPPYFHLSAPITSTSLISSDHHHRIAMRCRFIIVLGKRKKQLAVEQKPVLNNALKKEADAGPYATQLGRPTKSNINAQRIIADLSIATALGEEQKENYEAESVTSAAAVADKISTKKPASASFPSRQHQAVIGQRRRLEVLARIERLYATVLNIDETNVSLARIFVKNEESRNLMGHRLNLLKVLHRDLFFTSQTPPSPLGISATSDSNNTESGTGSLSTPSFQKTRHFILDIFEVPKGVRLFPLILRFLFPEDRQFCVSEFISQFAKVNGSAKGGLDAYAQILYGPIRDVIYRSSEGSKHFIRSCIQLPLSLNSLISGALEPNALAMFSSRLGVSLFLCLLDACARNSQRDDPSLFCELFFYACRIVGQLVHTDLPTPLENFPHFAQLDPQFLMPKYLTEAYSRNGLPQYGVLLRRLSVRMSSQHQQISNLTAPPQPPPRNLSQAVAPQNEVTLA</sequence>
<evidence type="ECO:0000256" key="1">
    <source>
        <dbReference type="ARBA" id="ARBA00004201"/>
    </source>
</evidence>
<reference evidence="4 5" key="1">
    <citation type="submission" date="2018-10" db="EMBL/GenBank/DDBJ databases">
        <authorList>
            <consortium name="Pathogen Informatics"/>
        </authorList>
    </citation>
    <scope>NUCLEOTIDE SEQUENCE [LARGE SCALE GENOMIC DNA]</scope>
</reference>
<dbReference type="EMBL" id="UXSR01005559">
    <property type="protein sequence ID" value="VDD82704.1"/>
    <property type="molecule type" value="Genomic_DNA"/>
</dbReference>
<dbReference type="OrthoDB" id="74835at2759"/>
<dbReference type="InterPro" id="IPR039900">
    <property type="entry name" value="Pat1-like"/>
</dbReference>
<dbReference type="AlphaFoldDB" id="A0A0R3ULX5"/>
<feature type="region of interest" description="Disordered" evidence="3">
    <location>
        <begin position="624"/>
        <end position="644"/>
    </location>
</feature>
<organism evidence="4 5">
    <name type="scientific">Mesocestoides corti</name>
    <name type="common">Flatworm</name>
    <dbReference type="NCBI Taxonomy" id="53468"/>
    <lineage>
        <taxon>Eukaryota</taxon>
        <taxon>Metazoa</taxon>
        <taxon>Spiralia</taxon>
        <taxon>Lophotrochozoa</taxon>
        <taxon>Platyhelminthes</taxon>
        <taxon>Cestoda</taxon>
        <taxon>Eucestoda</taxon>
        <taxon>Cyclophyllidea</taxon>
        <taxon>Mesocestoididae</taxon>
        <taxon>Mesocestoides</taxon>
    </lineage>
</organism>
<feature type="compositionally biased region" description="Polar residues" evidence="3">
    <location>
        <begin position="627"/>
        <end position="644"/>
    </location>
</feature>
<dbReference type="Proteomes" id="UP000267029">
    <property type="component" value="Unassembled WGS sequence"/>
</dbReference>
<dbReference type="GO" id="GO:0003723">
    <property type="term" value="F:RNA binding"/>
    <property type="evidence" value="ECO:0007669"/>
    <property type="project" value="TreeGrafter"/>
</dbReference>